<organism evidence="1">
    <name type="scientific">viral metagenome</name>
    <dbReference type="NCBI Taxonomy" id="1070528"/>
    <lineage>
        <taxon>unclassified sequences</taxon>
        <taxon>metagenomes</taxon>
        <taxon>organismal metagenomes</taxon>
    </lineage>
</organism>
<reference evidence="1" key="1">
    <citation type="journal article" date="2020" name="Nature">
        <title>Giant virus diversity and host interactions through global metagenomics.</title>
        <authorList>
            <person name="Schulz F."/>
            <person name="Roux S."/>
            <person name="Paez-Espino D."/>
            <person name="Jungbluth S."/>
            <person name="Walsh D.A."/>
            <person name="Denef V.J."/>
            <person name="McMahon K.D."/>
            <person name="Konstantinidis K.T."/>
            <person name="Eloe-Fadrosh E.A."/>
            <person name="Kyrpides N.C."/>
            <person name="Woyke T."/>
        </authorList>
    </citation>
    <scope>NUCLEOTIDE SEQUENCE</scope>
    <source>
        <strain evidence="1">GVMAG-S-1016704-121</strain>
    </source>
</reference>
<sequence>MNPLDNPNVKTELVQMRPEELMKKAKKEGARVYENTFSLEFTPWPRDKIDACMERIRNGEEEDDELKEFKKYHPTLAKMAGGGMQTHALCNLFAAHDDILSGKTTKEDAMKKLIGGIFANISKSHPPDEKK</sequence>
<dbReference type="AlphaFoldDB" id="A0A6C0LUI4"/>
<name>A0A6C0LUI4_9ZZZZ</name>
<accession>A0A6C0LUI4</accession>
<proteinExistence type="predicted"/>
<dbReference type="EMBL" id="MN740557">
    <property type="protein sequence ID" value="QHU33421.1"/>
    <property type="molecule type" value="Genomic_DNA"/>
</dbReference>
<protein>
    <submittedName>
        <fullName evidence="1">Uncharacterized protein</fullName>
    </submittedName>
</protein>
<evidence type="ECO:0000313" key="1">
    <source>
        <dbReference type="EMBL" id="QHU33421.1"/>
    </source>
</evidence>